<dbReference type="RefSeq" id="WP_149566692.1">
    <property type="nucleotide sequence ID" value="NZ_CP035807.1"/>
</dbReference>
<dbReference type="CDD" id="cd01392">
    <property type="entry name" value="HTH_LacI"/>
    <property type="match status" value="1"/>
</dbReference>
<dbReference type="EMBL" id="CP035807">
    <property type="protein sequence ID" value="QEN03433.1"/>
    <property type="molecule type" value="Genomic_DNA"/>
</dbReference>
<name>A0A5C1Q5U8_9SPIO</name>
<evidence type="ECO:0000259" key="1">
    <source>
        <dbReference type="PROSITE" id="PS50932"/>
    </source>
</evidence>
<dbReference type="InterPro" id="IPR010982">
    <property type="entry name" value="Lambda_DNA-bd_dom_sf"/>
</dbReference>
<evidence type="ECO:0000313" key="3">
    <source>
        <dbReference type="Proteomes" id="UP000323824"/>
    </source>
</evidence>
<dbReference type="AlphaFoldDB" id="A0A5C1Q5U8"/>
<dbReference type="KEGG" id="sper:EW093_01510"/>
<dbReference type="InterPro" id="IPR000843">
    <property type="entry name" value="HTH_LacI"/>
</dbReference>
<dbReference type="Pfam" id="PF00356">
    <property type="entry name" value="LacI"/>
    <property type="match status" value="1"/>
</dbReference>
<evidence type="ECO:0000313" key="2">
    <source>
        <dbReference type="EMBL" id="QEN03433.1"/>
    </source>
</evidence>
<reference evidence="2 3" key="2">
    <citation type="submission" date="2019-09" db="EMBL/GenBank/DDBJ databases">
        <title>Complete Genome Sequence and Methylome Analysis of free living Spirochaetas.</title>
        <authorList>
            <person name="Leshcheva N."/>
            <person name="Mikheeva N."/>
        </authorList>
    </citation>
    <scope>NUCLEOTIDE SEQUENCE [LARGE SCALE GENOMIC DNA]</scope>
    <source>
        <strain evidence="2 3">P</strain>
    </source>
</reference>
<dbReference type="GO" id="GO:0003677">
    <property type="term" value="F:DNA binding"/>
    <property type="evidence" value="ECO:0007669"/>
    <property type="project" value="UniProtKB-KW"/>
</dbReference>
<protein>
    <submittedName>
        <fullName evidence="2">LacI family DNA-binding transcriptional regulator</fullName>
    </submittedName>
</protein>
<sequence>MATIKEIADAAGVSVGTVDRILHNRGRFSAETAKKVQILVSEMGYSLTCMLEDLKNHPSTHFL</sequence>
<dbReference type="PROSITE" id="PS50932">
    <property type="entry name" value="HTH_LACI_2"/>
    <property type="match status" value="1"/>
</dbReference>
<proteinExistence type="predicted"/>
<reference evidence="2 3" key="1">
    <citation type="submission" date="2019-02" db="EMBL/GenBank/DDBJ databases">
        <authorList>
            <person name="Fomenkov A."/>
            <person name="Dubinina G."/>
            <person name="Grabovich M."/>
            <person name="Vincze T."/>
            <person name="Roberts R.J."/>
        </authorList>
    </citation>
    <scope>NUCLEOTIDE SEQUENCE [LARGE SCALE GENOMIC DNA]</scope>
    <source>
        <strain evidence="2 3">P</strain>
    </source>
</reference>
<dbReference type="PROSITE" id="PS00356">
    <property type="entry name" value="HTH_LACI_1"/>
    <property type="match status" value="1"/>
</dbReference>
<dbReference type="SUPFAM" id="SSF47413">
    <property type="entry name" value="lambda repressor-like DNA-binding domains"/>
    <property type="match status" value="1"/>
</dbReference>
<organism evidence="2 3">
    <name type="scientific">Thiospirochaeta perfilievii</name>
    <dbReference type="NCBI Taxonomy" id="252967"/>
    <lineage>
        <taxon>Bacteria</taxon>
        <taxon>Pseudomonadati</taxon>
        <taxon>Spirochaetota</taxon>
        <taxon>Spirochaetia</taxon>
        <taxon>Spirochaetales</taxon>
        <taxon>Spirochaetaceae</taxon>
        <taxon>Thiospirochaeta</taxon>
    </lineage>
</organism>
<dbReference type="Proteomes" id="UP000323824">
    <property type="component" value="Chromosome"/>
</dbReference>
<dbReference type="Gene3D" id="1.10.260.40">
    <property type="entry name" value="lambda repressor-like DNA-binding domains"/>
    <property type="match status" value="1"/>
</dbReference>
<accession>A0A5C1Q5U8</accession>
<keyword evidence="2" id="KW-0238">DNA-binding</keyword>
<gene>
    <name evidence="2" type="ORF">EW093_01510</name>
</gene>
<feature type="domain" description="HTH lacI-type" evidence="1">
    <location>
        <begin position="2"/>
        <end position="45"/>
    </location>
</feature>
<dbReference type="OrthoDB" id="569491at2"/>
<dbReference type="SMART" id="SM00354">
    <property type="entry name" value="HTH_LACI"/>
    <property type="match status" value="1"/>
</dbReference>
<keyword evidence="3" id="KW-1185">Reference proteome</keyword>
<dbReference type="GO" id="GO:0006355">
    <property type="term" value="P:regulation of DNA-templated transcription"/>
    <property type="evidence" value="ECO:0007669"/>
    <property type="project" value="InterPro"/>
</dbReference>